<sequence>FVLSFFQDLMIKIKSINPHIVCSLCAGYFIEATTITECLHTFCKSCIVKYLQSSKNCPQCGVKVHETQPLLHLRPDRTLQDIVYKLVPHLFEREEKRKEDFYNSRGFETQKKGQVLAGVVEKKSEPKLSCILNNPNAHQLKYDEQICLCLERFNNQPQLIFGEKYTVPSLEKKFLRCSSRVCVAQLKEILHKKLSFPRGLNLEMTCGADALSDEMSLRQVYLMNWCPRGSPMFIFYAVCSPG</sequence>
<dbReference type="SMART" id="SM00184">
    <property type="entry name" value="RING"/>
    <property type="match status" value="1"/>
</dbReference>
<keyword evidence="2" id="KW-0479">Metal-binding</keyword>
<keyword evidence="5" id="KW-0539">Nucleus</keyword>
<evidence type="ECO:0000256" key="2">
    <source>
        <dbReference type="ARBA" id="ARBA00022723"/>
    </source>
</evidence>
<dbReference type="GO" id="GO:1990841">
    <property type="term" value="F:promoter-specific chromatin binding"/>
    <property type="evidence" value="ECO:0007669"/>
    <property type="project" value="TreeGrafter"/>
</dbReference>
<dbReference type="FunFam" id="3.30.40.10:FF:000122">
    <property type="entry name" value="polycomb group RING finger protein 1"/>
    <property type="match status" value="1"/>
</dbReference>
<dbReference type="AlphaFoldDB" id="A0AA88XXF5"/>
<dbReference type="Pfam" id="PF16207">
    <property type="entry name" value="RAWUL"/>
    <property type="match status" value="1"/>
</dbReference>
<evidence type="ECO:0000256" key="1">
    <source>
        <dbReference type="ARBA" id="ARBA00004123"/>
    </source>
</evidence>
<dbReference type="SUPFAM" id="SSF57850">
    <property type="entry name" value="RING/U-box"/>
    <property type="match status" value="1"/>
</dbReference>
<dbReference type="InterPro" id="IPR001841">
    <property type="entry name" value="Znf_RING"/>
</dbReference>
<evidence type="ECO:0000256" key="4">
    <source>
        <dbReference type="ARBA" id="ARBA00022833"/>
    </source>
</evidence>
<dbReference type="PANTHER" id="PTHR10825:SF29">
    <property type="entry name" value="POLYCOMB GROUP RING FINGER PROTEIN 1"/>
    <property type="match status" value="1"/>
</dbReference>
<dbReference type="PROSITE" id="PS50089">
    <property type="entry name" value="ZF_RING_2"/>
    <property type="match status" value="1"/>
</dbReference>
<evidence type="ECO:0000256" key="3">
    <source>
        <dbReference type="ARBA" id="ARBA00022771"/>
    </source>
</evidence>
<evidence type="ECO:0000256" key="6">
    <source>
        <dbReference type="PROSITE-ProRule" id="PRU00175"/>
    </source>
</evidence>
<dbReference type="InterPro" id="IPR032443">
    <property type="entry name" value="RAWUL"/>
</dbReference>
<dbReference type="PROSITE" id="PS00518">
    <property type="entry name" value="ZF_RING_1"/>
    <property type="match status" value="1"/>
</dbReference>
<dbReference type="Proteomes" id="UP001186944">
    <property type="component" value="Unassembled WGS sequence"/>
</dbReference>
<evidence type="ECO:0000313" key="9">
    <source>
        <dbReference type="Proteomes" id="UP001186944"/>
    </source>
</evidence>
<accession>A0AA88XXF5</accession>
<keyword evidence="9" id="KW-1185">Reference proteome</keyword>
<organism evidence="8 9">
    <name type="scientific">Pinctada imbricata</name>
    <name type="common">Atlantic pearl-oyster</name>
    <name type="synonym">Pinctada martensii</name>
    <dbReference type="NCBI Taxonomy" id="66713"/>
    <lineage>
        <taxon>Eukaryota</taxon>
        <taxon>Metazoa</taxon>
        <taxon>Spiralia</taxon>
        <taxon>Lophotrochozoa</taxon>
        <taxon>Mollusca</taxon>
        <taxon>Bivalvia</taxon>
        <taxon>Autobranchia</taxon>
        <taxon>Pteriomorphia</taxon>
        <taxon>Pterioida</taxon>
        <taxon>Pterioidea</taxon>
        <taxon>Pteriidae</taxon>
        <taxon>Pinctada</taxon>
    </lineage>
</organism>
<reference evidence="8" key="1">
    <citation type="submission" date="2019-08" db="EMBL/GenBank/DDBJ databases">
        <title>The improved chromosome-level genome for the pearl oyster Pinctada fucata martensii using PacBio sequencing and Hi-C.</title>
        <authorList>
            <person name="Zheng Z."/>
        </authorList>
    </citation>
    <scope>NUCLEOTIDE SEQUENCE</scope>
    <source>
        <strain evidence="8">ZZ-2019</strain>
        <tissue evidence="8">Adductor muscle</tissue>
    </source>
</reference>
<dbReference type="InterPro" id="IPR017907">
    <property type="entry name" value="Znf_RING_CS"/>
</dbReference>
<comment type="subcellular location">
    <subcellularLocation>
        <location evidence="1">Nucleus</location>
    </subcellularLocation>
</comment>
<dbReference type="GO" id="GO:0000122">
    <property type="term" value="P:negative regulation of transcription by RNA polymerase II"/>
    <property type="evidence" value="ECO:0007669"/>
    <property type="project" value="TreeGrafter"/>
</dbReference>
<dbReference type="InterPro" id="IPR013083">
    <property type="entry name" value="Znf_RING/FYVE/PHD"/>
</dbReference>
<gene>
    <name evidence="8" type="ORF">FSP39_000200</name>
</gene>
<name>A0AA88XXF5_PINIB</name>
<evidence type="ECO:0000256" key="5">
    <source>
        <dbReference type="ARBA" id="ARBA00023242"/>
    </source>
</evidence>
<evidence type="ECO:0000259" key="7">
    <source>
        <dbReference type="PROSITE" id="PS50089"/>
    </source>
</evidence>
<feature type="domain" description="RING-type" evidence="7">
    <location>
        <begin position="22"/>
        <end position="60"/>
    </location>
</feature>
<proteinExistence type="predicted"/>
<protein>
    <recommendedName>
        <fullName evidence="7">RING-type domain-containing protein</fullName>
    </recommendedName>
</protein>
<dbReference type="Gene3D" id="3.30.40.10">
    <property type="entry name" value="Zinc/RING finger domain, C3HC4 (zinc finger)"/>
    <property type="match status" value="1"/>
</dbReference>
<comment type="caution">
    <text evidence="8">The sequence shown here is derived from an EMBL/GenBank/DDBJ whole genome shotgun (WGS) entry which is preliminary data.</text>
</comment>
<feature type="non-terminal residue" evidence="8">
    <location>
        <position position="1"/>
    </location>
</feature>
<dbReference type="GO" id="GO:0008270">
    <property type="term" value="F:zinc ion binding"/>
    <property type="evidence" value="ECO:0007669"/>
    <property type="project" value="UniProtKB-KW"/>
</dbReference>
<dbReference type="Pfam" id="PF13923">
    <property type="entry name" value="zf-C3HC4_2"/>
    <property type="match status" value="1"/>
</dbReference>
<evidence type="ECO:0000313" key="8">
    <source>
        <dbReference type="EMBL" id="KAK3094312.1"/>
    </source>
</evidence>
<dbReference type="EMBL" id="VSWD01000008">
    <property type="protein sequence ID" value="KAK3094312.1"/>
    <property type="molecule type" value="Genomic_DNA"/>
</dbReference>
<keyword evidence="4" id="KW-0862">Zinc</keyword>
<dbReference type="Gene3D" id="3.10.20.90">
    <property type="entry name" value="Phosphatidylinositol 3-kinase Catalytic Subunit, Chain A, domain 1"/>
    <property type="match status" value="1"/>
</dbReference>
<dbReference type="PANTHER" id="PTHR10825">
    <property type="entry name" value="RING FINGER DOMAIN-CONTAINING, POLYCOMB GROUP COMPONENT"/>
    <property type="match status" value="1"/>
</dbReference>
<dbReference type="GO" id="GO:0035102">
    <property type="term" value="C:PRC1 complex"/>
    <property type="evidence" value="ECO:0007669"/>
    <property type="project" value="TreeGrafter"/>
</dbReference>
<keyword evidence="3 6" id="KW-0863">Zinc-finger</keyword>